<reference evidence="6" key="1">
    <citation type="journal article" date="2020" name="Stud. Mycol.">
        <title>101 Dothideomycetes genomes: a test case for predicting lifestyles and emergence of pathogens.</title>
        <authorList>
            <person name="Haridas S."/>
            <person name="Albert R."/>
            <person name="Binder M."/>
            <person name="Bloem J."/>
            <person name="Labutti K."/>
            <person name="Salamov A."/>
            <person name="Andreopoulos B."/>
            <person name="Baker S."/>
            <person name="Barry K."/>
            <person name="Bills G."/>
            <person name="Bluhm B."/>
            <person name="Cannon C."/>
            <person name="Castanera R."/>
            <person name="Culley D."/>
            <person name="Daum C."/>
            <person name="Ezra D."/>
            <person name="Gonzalez J."/>
            <person name="Henrissat B."/>
            <person name="Kuo A."/>
            <person name="Liang C."/>
            <person name="Lipzen A."/>
            <person name="Lutzoni F."/>
            <person name="Magnuson J."/>
            <person name="Mondo S."/>
            <person name="Nolan M."/>
            <person name="Ohm R."/>
            <person name="Pangilinan J."/>
            <person name="Park H.-J."/>
            <person name="Ramirez L."/>
            <person name="Alfaro M."/>
            <person name="Sun H."/>
            <person name="Tritt A."/>
            <person name="Yoshinaga Y."/>
            <person name="Zwiers L.-H."/>
            <person name="Turgeon B."/>
            <person name="Goodwin S."/>
            <person name="Spatafora J."/>
            <person name="Crous P."/>
            <person name="Grigoriev I."/>
        </authorList>
    </citation>
    <scope>NUCLEOTIDE SEQUENCE</scope>
    <source>
        <strain evidence="6">CBS 113818</strain>
    </source>
</reference>
<dbReference type="GO" id="GO:0030639">
    <property type="term" value="P:polyketide biosynthetic process"/>
    <property type="evidence" value="ECO:0007669"/>
    <property type="project" value="TreeGrafter"/>
</dbReference>
<evidence type="ECO:0000259" key="5">
    <source>
        <dbReference type="Pfam" id="PF02797"/>
    </source>
</evidence>
<keyword evidence="2 3" id="KW-0808">Transferase</keyword>
<comment type="similarity">
    <text evidence="1 3">Belongs to the thiolase-like superfamily. Chalcone/stilbene synthases family.</text>
</comment>
<evidence type="ECO:0000256" key="1">
    <source>
        <dbReference type="ARBA" id="ARBA00005531"/>
    </source>
</evidence>
<dbReference type="InterPro" id="IPR012328">
    <property type="entry name" value="Chalcone/stilbene_synt_C"/>
</dbReference>
<feature type="domain" description="Chalcone/stilbene synthase N-terminal" evidence="4">
    <location>
        <begin position="49"/>
        <end position="180"/>
    </location>
</feature>
<dbReference type="PANTHER" id="PTHR11877:SF46">
    <property type="entry name" value="TYPE III POLYKETIDE SYNTHASE A"/>
    <property type="match status" value="1"/>
</dbReference>
<proteinExistence type="inferred from homology"/>
<dbReference type="Pfam" id="PF00195">
    <property type="entry name" value="Chal_sti_synt_N"/>
    <property type="match status" value="1"/>
</dbReference>
<feature type="domain" description="Chalcone/stilbene synthase C-terminal" evidence="5">
    <location>
        <begin position="222"/>
        <end position="360"/>
    </location>
</feature>
<dbReference type="Pfam" id="PF02797">
    <property type="entry name" value="Chal_sti_synt_C"/>
    <property type="match status" value="1"/>
</dbReference>
<name>A0A6A7A0P0_9PLEO</name>
<dbReference type="PIRSF" id="PIRSF000451">
    <property type="entry name" value="PKS_III"/>
    <property type="match status" value="1"/>
</dbReference>
<dbReference type="SUPFAM" id="SSF53901">
    <property type="entry name" value="Thiolase-like"/>
    <property type="match status" value="2"/>
</dbReference>
<accession>A0A6A7A0P0</accession>
<dbReference type="OrthoDB" id="329835at2759"/>
<sequence length="409" mass="45024">MVRSLNIRSLYITGLAHEYPSHSFGRKDFENLIKKLYPTYSTSLGLKKLVQLNRKTQIRSRRSVFDISKWTKDDVSPPSIDAISRLYQNLGVHLAASACTKAMKEAQVSFDDITHIVAVTCTNQGNPGYDILVCQDLKLSPTVQRVLLHGVGCAGGLSALRTAANIASAESQRGRSARVLALHIAPAIFSNAAAALVLCNSTAMKNHQKPIHELLEWGSMAVPGTTSQMTYDVEADGMIATMTKDIPKIAVGAIQPMFDRLRATTPKAHNQSSWTNLKLSNFDWAIHPGGAVILQGAQHNMRLTDDHIRASLETYRNYGNSSSPTVLVVIDKLRHMGEGRGHVVATSFGPGMMIEMCVLKRSLPESPLSQFSNIKNLFLSFYINLYNAPRRFEAQAPLSDDCNTCERLI</sequence>
<organism evidence="6 7">
    <name type="scientific">Ophiobolus disseminans</name>
    <dbReference type="NCBI Taxonomy" id="1469910"/>
    <lineage>
        <taxon>Eukaryota</taxon>
        <taxon>Fungi</taxon>
        <taxon>Dikarya</taxon>
        <taxon>Ascomycota</taxon>
        <taxon>Pezizomycotina</taxon>
        <taxon>Dothideomycetes</taxon>
        <taxon>Pleosporomycetidae</taxon>
        <taxon>Pleosporales</taxon>
        <taxon>Pleosporineae</taxon>
        <taxon>Phaeosphaeriaceae</taxon>
        <taxon>Ophiobolus</taxon>
    </lineage>
</organism>
<dbReference type="Proteomes" id="UP000799424">
    <property type="component" value="Unassembled WGS sequence"/>
</dbReference>
<evidence type="ECO:0000313" key="7">
    <source>
        <dbReference type="Proteomes" id="UP000799424"/>
    </source>
</evidence>
<dbReference type="InterPro" id="IPR001099">
    <property type="entry name" value="Chalcone/stilbene_synt_N"/>
</dbReference>
<keyword evidence="3" id="KW-0012">Acyltransferase</keyword>
<dbReference type="AlphaFoldDB" id="A0A6A7A0P0"/>
<dbReference type="InterPro" id="IPR011141">
    <property type="entry name" value="Polyketide_synthase_type-III"/>
</dbReference>
<gene>
    <name evidence="6" type="ORF">CC86DRAFT_393847</name>
</gene>
<evidence type="ECO:0000256" key="2">
    <source>
        <dbReference type="ARBA" id="ARBA00022679"/>
    </source>
</evidence>
<keyword evidence="7" id="KW-1185">Reference proteome</keyword>
<dbReference type="InterPro" id="IPR016039">
    <property type="entry name" value="Thiolase-like"/>
</dbReference>
<evidence type="ECO:0000313" key="6">
    <source>
        <dbReference type="EMBL" id="KAF2826656.1"/>
    </source>
</evidence>
<evidence type="ECO:0000259" key="4">
    <source>
        <dbReference type="Pfam" id="PF00195"/>
    </source>
</evidence>
<protein>
    <submittedName>
        <fullName evidence="6">Thiolase-like protein</fullName>
    </submittedName>
</protein>
<evidence type="ECO:0000256" key="3">
    <source>
        <dbReference type="RuleBase" id="RU003633"/>
    </source>
</evidence>
<dbReference type="GO" id="GO:0016747">
    <property type="term" value="F:acyltransferase activity, transferring groups other than amino-acyl groups"/>
    <property type="evidence" value="ECO:0007669"/>
    <property type="project" value="InterPro"/>
</dbReference>
<dbReference type="Gene3D" id="3.40.47.10">
    <property type="match status" value="2"/>
</dbReference>
<dbReference type="EMBL" id="MU006225">
    <property type="protein sequence ID" value="KAF2826656.1"/>
    <property type="molecule type" value="Genomic_DNA"/>
</dbReference>
<dbReference type="PANTHER" id="PTHR11877">
    <property type="entry name" value="HYDROXYMETHYLGLUTARYL-COA SYNTHASE"/>
    <property type="match status" value="1"/>
</dbReference>